<dbReference type="Pfam" id="PF05359">
    <property type="entry name" value="DUF748"/>
    <property type="match status" value="2"/>
</dbReference>
<evidence type="ECO:0000313" key="2">
    <source>
        <dbReference type="EMBL" id="QSV46087.1"/>
    </source>
</evidence>
<keyword evidence="3" id="KW-1185">Reference proteome</keyword>
<proteinExistence type="predicted"/>
<evidence type="ECO:0000256" key="1">
    <source>
        <dbReference type="SAM" id="MobiDB-lite"/>
    </source>
</evidence>
<dbReference type="PANTHER" id="PTHR30441">
    <property type="entry name" value="DUF748 DOMAIN-CONTAINING PROTEIN"/>
    <property type="match status" value="1"/>
</dbReference>
<organism evidence="2 3">
    <name type="scientific">Geobacter benzoatilyticus</name>
    <dbReference type="NCBI Taxonomy" id="2815309"/>
    <lineage>
        <taxon>Bacteria</taxon>
        <taxon>Pseudomonadati</taxon>
        <taxon>Thermodesulfobacteriota</taxon>
        <taxon>Desulfuromonadia</taxon>
        <taxon>Geobacterales</taxon>
        <taxon>Geobacteraceae</taxon>
        <taxon>Geobacter</taxon>
    </lineage>
</organism>
<dbReference type="EMBL" id="CP071382">
    <property type="protein sequence ID" value="QSV46087.1"/>
    <property type="molecule type" value="Genomic_DNA"/>
</dbReference>
<gene>
    <name evidence="2" type="ORF">JZM60_01990</name>
</gene>
<reference evidence="2 3" key="1">
    <citation type="submission" date="2021-03" db="EMBL/GenBank/DDBJ databases">
        <title>Geobacter metallireducens gen. nov. sp. nov., a microorganism capable of coupling the complete oxidation of organic compounds to the reduction of iron and other metals.</title>
        <authorList>
            <person name="Li Y."/>
        </authorList>
    </citation>
    <scope>NUCLEOTIDE SEQUENCE [LARGE SCALE GENOMIC DNA]</scope>
    <source>
        <strain evidence="2 3">Jerry-YX</strain>
    </source>
</reference>
<dbReference type="RefSeq" id="WP_207163875.1">
    <property type="nucleotide sequence ID" value="NZ_CP071382.1"/>
</dbReference>
<dbReference type="InterPro" id="IPR008023">
    <property type="entry name" value="DUF748"/>
</dbReference>
<feature type="region of interest" description="Disordered" evidence="1">
    <location>
        <begin position="335"/>
        <end position="357"/>
    </location>
</feature>
<dbReference type="PANTHER" id="PTHR30441:SF8">
    <property type="entry name" value="DUF748 DOMAIN-CONTAINING PROTEIN"/>
    <property type="match status" value="1"/>
</dbReference>
<feature type="region of interest" description="Disordered" evidence="1">
    <location>
        <begin position="761"/>
        <end position="799"/>
    </location>
</feature>
<feature type="compositionally biased region" description="Basic and acidic residues" evidence="1">
    <location>
        <begin position="339"/>
        <end position="356"/>
    </location>
</feature>
<accession>A0ABX7Q3Q4</accession>
<dbReference type="Gene3D" id="3.30.1330.60">
    <property type="entry name" value="OmpA-like domain"/>
    <property type="match status" value="1"/>
</dbReference>
<sequence length="1198" mass="129875">MKAWHKILVGCGIFLVILAGFTAFVLPGIVRSRAIQAVEEATGRKLAIGDVNINPVTWTAEVRGVRLTERDGTTTFASFSSARVSVSPSSIFRGAPIVSEARLRSPYVHLVRTGANTYNFSDLLEKKGPEKPEPSKERARFAVSNIVVANGAIDFIDRGLAVEKLHRVSGLELGIPFVSTIPHYADSYIAPRFRAVVNGSPLALDGKLKPFATAAEYSLDINLKELDIPYYLAYVPAKLPVRVERGTAATKLALTYRTDASRNPELLLTGEISLAGLKAAGADGAPLAAFDRLGVVVGRSELLTPAISLTSVTLDAPVFNLSRDGKGVWNVARLSSGETPERPSPKPPAKPKDKPAGKTIIDVGEVTLRNGTVTVADAMPPGGFRTEAREIACTVRGFSTRPGKKADYTLSFATGRNETVRITGGFSPDPMAVTAMADLKGIVLESFYPYLAGVLNGPIKGRVDVGGEVAYGDRTVSADKVAIRFTGLAADFGPKEGVLFRRAAMEGGHYSQKENLLEFETIAVSGANIRLSRREDGSFSPLALLKTEQPARKEPPRPKGASGPPFRYRTKKFVVNGLDATFTDRKTVGNPVFELTRGDLTVQNFAWPEREAMPYRISARYGRGGAIASSGTLRPAPFSLKGETTLRRIPLTDFDAYLPEGLNIILAEGSLDTRLTYALATRGKGLGGTFGGSLGVRSFHCLDSDADDLLTWESLQIDKVSGSLEPFSLKIGEVSVAKLFSKIVIDRDGRLNLQKLYTPEAGDAKAESPDVGGQSPAIKPAQAVQPPAPQATPPAKPQRQVTIDAVTIQEGTLAFSDHHMSREYDTTFYNLGGRISGLSSEESRFADVDLRGNLENLSPLQITGKLNPLRDDLYADITVRFADIDLTPLTPYSGTYVGYGIDRGKVSFDLKYLIENKQLNSENKVFIDQLTFGDKIESDKATTLPVRLAVALLKDRKGEIHLDIPVTGRTDDPQFKVWRVVWQIIKNLLVKAATSPFSLLQSAFGGKEDFSVVPFAAGSAHLAEAEQAKLAKIAQALNDRPSLKVDIKGYVDKELDPEGYRLELLTRKMKTEKFLEMVKEKRIQPGDSADTIVISPDEVSRYLKAVYKKEKFPKPRNVLGLEKGLPEAEMRKLILANTKVGDAELKALAAERVGVVKALLAGPGKVDPARLFLRADDIYKAPEDKRGAARVEFGAAVQ</sequence>
<dbReference type="Proteomes" id="UP000663651">
    <property type="component" value="Chromosome"/>
</dbReference>
<dbReference type="InterPro" id="IPR036737">
    <property type="entry name" value="OmpA-like_sf"/>
</dbReference>
<evidence type="ECO:0000313" key="3">
    <source>
        <dbReference type="Proteomes" id="UP000663651"/>
    </source>
</evidence>
<dbReference type="InterPro" id="IPR052894">
    <property type="entry name" value="AsmA-related"/>
</dbReference>
<protein>
    <submittedName>
        <fullName evidence="2">DUF748 domain-containing protein</fullName>
    </submittedName>
</protein>
<feature type="compositionally biased region" description="Pro residues" evidence="1">
    <location>
        <begin position="786"/>
        <end position="796"/>
    </location>
</feature>
<name>A0ABX7Q3Q4_9BACT</name>
<feature type="compositionally biased region" description="Low complexity" evidence="1">
    <location>
        <begin position="776"/>
        <end position="785"/>
    </location>
</feature>
<feature type="region of interest" description="Disordered" evidence="1">
    <location>
        <begin position="547"/>
        <end position="566"/>
    </location>
</feature>